<protein>
    <recommendedName>
        <fullName evidence="4">DUF1634 domain-containing protein</fullName>
    </recommendedName>
</protein>
<keyword evidence="1" id="KW-0472">Membrane</keyword>
<accession>A0A1W6JYD4</accession>
<keyword evidence="3" id="KW-1185">Reference proteome</keyword>
<name>A0A1W6JYD4_9CREN</name>
<keyword evidence="1" id="KW-0812">Transmembrane</keyword>
<evidence type="ECO:0000256" key="1">
    <source>
        <dbReference type="SAM" id="Phobius"/>
    </source>
</evidence>
<feature type="transmembrane region" description="Helical" evidence="1">
    <location>
        <begin position="66"/>
        <end position="89"/>
    </location>
</feature>
<organism evidence="2 3">
    <name type="scientific">Acidianus manzaensis</name>
    <dbReference type="NCBI Taxonomy" id="282676"/>
    <lineage>
        <taxon>Archaea</taxon>
        <taxon>Thermoproteota</taxon>
        <taxon>Thermoprotei</taxon>
        <taxon>Sulfolobales</taxon>
        <taxon>Sulfolobaceae</taxon>
        <taxon>Acidianus</taxon>
    </lineage>
</organism>
<gene>
    <name evidence="2" type="ORF">B6F84_03745</name>
</gene>
<feature type="transmembrane region" description="Helical" evidence="1">
    <location>
        <begin position="20"/>
        <end position="40"/>
    </location>
</feature>
<dbReference type="STRING" id="282676.B6F84_03745"/>
<dbReference type="Pfam" id="PF07843">
    <property type="entry name" value="DUF1634"/>
    <property type="match status" value="1"/>
</dbReference>
<dbReference type="KEGG" id="aman:B6F84_03745"/>
<dbReference type="Proteomes" id="UP000193404">
    <property type="component" value="Chromosome"/>
</dbReference>
<dbReference type="EMBL" id="CP020477">
    <property type="protein sequence ID" value="ARM75230.1"/>
    <property type="molecule type" value="Genomic_DNA"/>
</dbReference>
<evidence type="ECO:0008006" key="4">
    <source>
        <dbReference type="Google" id="ProtNLM"/>
    </source>
</evidence>
<sequence>MNFERCWNILNEKSLISKTLRYGVIIAAALVVFGLVYFVIQNPNANIYQFNTTDVSLTDYTNPLTISLYGVIVLISLPIIIVFEQVILYMIERDKIYIAISLFVFLMLVFATTLLPRLLHVIF</sequence>
<dbReference type="AlphaFoldDB" id="A0A1W6JYD4"/>
<evidence type="ECO:0000313" key="3">
    <source>
        <dbReference type="Proteomes" id="UP000193404"/>
    </source>
</evidence>
<dbReference type="OrthoDB" id="382593at2157"/>
<feature type="transmembrane region" description="Helical" evidence="1">
    <location>
        <begin position="96"/>
        <end position="115"/>
    </location>
</feature>
<dbReference type="InterPro" id="IPR012861">
    <property type="entry name" value="DUF1634"/>
</dbReference>
<proteinExistence type="predicted"/>
<reference evidence="2 3" key="1">
    <citation type="submission" date="2017-03" db="EMBL/GenBank/DDBJ databases">
        <title>Sulfur activation and transportation mechanism of thermophilic Archaea Acidianus manzaensis YN-25.</title>
        <authorList>
            <person name="Ma Y."/>
            <person name="Yang Y."/>
            <person name="Xia J."/>
        </authorList>
    </citation>
    <scope>NUCLEOTIDE SEQUENCE [LARGE SCALE GENOMIC DNA]</scope>
    <source>
        <strain evidence="2 3">YN-25</strain>
    </source>
</reference>
<evidence type="ECO:0000313" key="2">
    <source>
        <dbReference type="EMBL" id="ARM75230.1"/>
    </source>
</evidence>
<keyword evidence="1" id="KW-1133">Transmembrane helix</keyword>